<dbReference type="Proteomes" id="UP000095746">
    <property type="component" value="Unassembled WGS sequence"/>
</dbReference>
<keyword evidence="12" id="KW-0378">Hydrolase</keyword>
<evidence type="ECO:0000259" key="11">
    <source>
        <dbReference type="Pfam" id="PF00122"/>
    </source>
</evidence>
<dbReference type="GO" id="GO:0016887">
    <property type="term" value="F:ATP hydrolysis activity"/>
    <property type="evidence" value="ECO:0007669"/>
    <property type="project" value="InterPro"/>
</dbReference>
<dbReference type="InterPro" id="IPR001757">
    <property type="entry name" value="P_typ_ATPase"/>
</dbReference>
<evidence type="ECO:0000313" key="12">
    <source>
        <dbReference type="EMBL" id="CUP35042.1"/>
    </source>
</evidence>
<keyword evidence="7" id="KW-0472">Membrane</keyword>
<evidence type="ECO:0000256" key="4">
    <source>
        <dbReference type="ARBA" id="ARBA00022692"/>
    </source>
</evidence>
<dbReference type="InterPro" id="IPR051014">
    <property type="entry name" value="Cation_Transport_ATPase_IB"/>
</dbReference>
<dbReference type="GO" id="GO:0008551">
    <property type="term" value="F:P-type cadmium transporter activity"/>
    <property type="evidence" value="ECO:0007669"/>
    <property type="project" value="UniProtKB-EC"/>
</dbReference>
<dbReference type="InterPro" id="IPR059000">
    <property type="entry name" value="ATPase_P-type_domA"/>
</dbReference>
<dbReference type="GO" id="GO:0005886">
    <property type="term" value="C:plasma membrane"/>
    <property type="evidence" value="ECO:0007669"/>
    <property type="project" value="UniProtKB-SubCell"/>
</dbReference>
<keyword evidence="4" id="KW-0812">Transmembrane</keyword>
<dbReference type="Pfam" id="PF00702">
    <property type="entry name" value="Hydrolase"/>
    <property type="match status" value="1"/>
</dbReference>
<dbReference type="GO" id="GO:0005524">
    <property type="term" value="F:ATP binding"/>
    <property type="evidence" value="ECO:0007669"/>
    <property type="project" value="UniProtKB-UniRule"/>
</dbReference>
<dbReference type="EC" id="7.2.2.21" evidence="8"/>
<dbReference type="PRINTS" id="PR00120">
    <property type="entry name" value="HATPASE"/>
</dbReference>
<dbReference type="AlphaFoldDB" id="A0A174MFC1"/>
<protein>
    <recommendedName>
        <fullName evidence="8">Cd(2+)-exporting ATPase</fullName>
        <ecNumber evidence="8">7.2.2.21</ecNumber>
    </recommendedName>
</protein>
<dbReference type="InterPro" id="IPR023299">
    <property type="entry name" value="ATPase_P-typ_cyto_dom_N"/>
</dbReference>
<dbReference type="InterPro" id="IPR044492">
    <property type="entry name" value="P_typ_ATPase_HD_dom"/>
</dbReference>
<sequence>MKFQIKHECRGRIRVQAVQQRMTLEQADMLEAWLLTLPQVECASVHERTRCAVIEYQGDRKDLLRILAGFSYQDHALAELVPVHSSRALNRAYEEKLVGMVAFKAVRSLFFPAPLRAVYTVIRSAPYLFRALRCLLRRQLHVELLDGISVCLSMVRRDFDTASSVMFLLRLGELLEEWTHKKSVENLARSMSLNIDRVWMKTESGEELVPLHQVQAGDQVVIRMGGMIPLDGTIAEGEVMLNQASLTGESIPVPKRPGSSVYAGTVVEEGECVLTVTQQSGKGRYDKIVAMIEESEQLKSTAENHAAHLADRLVPYTLAGSVLVYLLTRNVTRALSVLMVDFSCALKLSMPLAVLSAMSEASRFHVTVKGGKYLEAVAQADTIVFDKTGTLTHANPVVAQVVPFGGNKELEMLRLAACLEEHFPHSMANAVVQAARERDLAHEEMHSQVEYLVAHGIASTVDGRRVIIGSAHFVFEDEGCTVPPGEQAAFDTLPKQYSHLYLAVGGVLAAVICISDPLRAEAADAVAALHSLGVGKIVMLTGDSERTAAAIAAQVGVDEYRAEVLPEDKAHFVQAERSQGRTVVMIGDGVNDSPALSAANVGIAISDGAAIAREIADITIAANDLFELVQLRRLSMALMNRIQSNYRFVIGFNGGLIALGALGVLAPATSATLHNLSTLGISLRSMTNLLPSAKA</sequence>
<dbReference type="NCBIfam" id="TIGR01525">
    <property type="entry name" value="ATPase-IB_hvy"/>
    <property type="match status" value="1"/>
</dbReference>
<evidence type="ECO:0000256" key="3">
    <source>
        <dbReference type="ARBA" id="ARBA00022539"/>
    </source>
</evidence>
<comment type="catalytic activity">
    <reaction evidence="9">
        <text>Cd(2+)(in) + ATP + H2O = Cd(2+)(out) + ADP + phosphate + H(+)</text>
        <dbReference type="Rhea" id="RHEA:12132"/>
        <dbReference type="ChEBI" id="CHEBI:15377"/>
        <dbReference type="ChEBI" id="CHEBI:15378"/>
        <dbReference type="ChEBI" id="CHEBI:30616"/>
        <dbReference type="ChEBI" id="CHEBI:43474"/>
        <dbReference type="ChEBI" id="CHEBI:48775"/>
        <dbReference type="ChEBI" id="CHEBI:456216"/>
        <dbReference type="EC" id="7.2.2.21"/>
    </reaction>
</comment>
<reference evidence="12 13" key="1">
    <citation type="submission" date="2015-09" db="EMBL/GenBank/DDBJ databases">
        <authorList>
            <consortium name="Pathogen Informatics"/>
        </authorList>
    </citation>
    <scope>NUCLEOTIDE SEQUENCE [LARGE SCALE GENOMIC DNA]</scope>
    <source>
        <strain evidence="12 13">2789STDY5608854</strain>
    </source>
</reference>
<keyword evidence="10" id="KW-1003">Cell membrane</keyword>
<dbReference type="InterPro" id="IPR023214">
    <property type="entry name" value="HAD_sf"/>
</dbReference>
<dbReference type="SFLD" id="SFLDS00003">
    <property type="entry name" value="Haloacid_Dehalogenase"/>
    <property type="match status" value="1"/>
</dbReference>
<dbReference type="InterPro" id="IPR027256">
    <property type="entry name" value="P-typ_ATPase_IB"/>
</dbReference>
<dbReference type="PROSITE" id="PS00154">
    <property type="entry name" value="ATPASE_E1_E2"/>
    <property type="match status" value="1"/>
</dbReference>
<dbReference type="SFLD" id="SFLDF00027">
    <property type="entry name" value="p-type_atpase"/>
    <property type="match status" value="1"/>
</dbReference>
<feature type="domain" description="P-type ATPase A" evidence="11">
    <location>
        <begin position="195"/>
        <end position="293"/>
    </location>
</feature>
<evidence type="ECO:0000256" key="6">
    <source>
        <dbReference type="ARBA" id="ARBA00022989"/>
    </source>
</evidence>
<proteinExistence type="inferred from homology"/>
<evidence type="ECO:0000313" key="13">
    <source>
        <dbReference type="Proteomes" id="UP000095746"/>
    </source>
</evidence>
<dbReference type="Gene3D" id="3.40.50.1000">
    <property type="entry name" value="HAD superfamily/HAD-like"/>
    <property type="match status" value="1"/>
</dbReference>
<dbReference type="PRINTS" id="PR00119">
    <property type="entry name" value="CATATPASE"/>
</dbReference>
<dbReference type="InterPro" id="IPR008250">
    <property type="entry name" value="ATPase_P-typ_transduc_dom_A_sf"/>
</dbReference>
<evidence type="ECO:0000256" key="5">
    <source>
        <dbReference type="ARBA" id="ARBA00022967"/>
    </source>
</evidence>
<dbReference type="SFLD" id="SFLDG00002">
    <property type="entry name" value="C1.7:_P-type_atpase_like"/>
    <property type="match status" value="1"/>
</dbReference>
<dbReference type="Pfam" id="PF00122">
    <property type="entry name" value="E1-E2_ATPase"/>
    <property type="match status" value="1"/>
</dbReference>
<dbReference type="InterPro" id="IPR018303">
    <property type="entry name" value="ATPase_P-typ_P_site"/>
</dbReference>
<organism evidence="12 13">
    <name type="scientific">Flavonifractor plautii</name>
    <name type="common">Fusobacterium plautii</name>
    <dbReference type="NCBI Taxonomy" id="292800"/>
    <lineage>
        <taxon>Bacteria</taxon>
        <taxon>Bacillati</taxon>
        <taxon>Bacillota</taxon>
        <taxon>Clostridia</taxon>
        <taxon>Eubacteriales</taxon>
        <taxon>Oscillospiraceae</taxon>
        <taxon>Flavonifractor</taxon>
    </lineage>
</organism>
<comment type="subcellular location">
    <subcellularLocation>
        <location evidence="10">Cell membrane</location>
    </subcellularLocation>
    <subcellularLocation>
        <location evidence="1">Membrane</location>
        <topology evidence="1">Multi-pass membrane protein</topology>
    </subcellularLocation>
</comment>
<keyword evidence="10" id="KW-0067">ATP-binding</keyword>
<name>A0A174MFC1_FLAPL</name>
<gene>
    <name evidence="12" type="primary">copA</name>
    <name evidence="12" type="ORF">ERS852411_03022</name>
</gene>
<comment type="similarity">
    <text evidence="2 10">Belongs to the cation transport ATPase (P-type) (TC 3.A.3) family. Type IB subfamily.</text>
</comment>
<dbReference type="InterPro" id="IPR036412">
    <property type="entry name" value="HAD-like_sf"/>
</dbReference>
<keyword evidence="10" id="KW-0547">Nucleotide-binding</keyword>
<evidence type="ECO:0000256" key="10">
    <source>
        <dbReference type="RuleBase" id="RU362081"/>
    </source>
</evidence>
<evidence type="ECO:0000256" key="7">
    <source>
        <dbReference type="ARBA" id="ARBA00023136"/>
    </source>
</evidence>
<keyword evidence="10" id="KW-0479">Metal-binding</keyword>
<accession>A0A174MFC1</accession>
<evidence type="ECO:0000256" key="9">
    <source>
        <dbReference type="ARBA" id="ARBA00049338"/>
    </source>
</evidence>
<dbReference type="GO" id="GO:0046872">
    <property type="term" value="F:metal ion binding"/>
    <property type="evidence" value="ECO:0007669"/>
    <property type="project" value="UniProtKB-KW"/>
</dbReference>
<dbReference type="RefSeq" id="WP_021632105.1">
    <property type="nucleotide sequence ID" value="NZ_JADNAN010000049.1"/>
</dbReference>
<keyword evidence="5" id="KW-1278">Translocase</keyword>
<keyword evidence="3" id="KW-0104">Cadmium</keyword>
<evidence type="ECO:0000256" key="8">
    <source>
        <dbReference type="ARBA" id="ARBA00039103"/>
    </source>
</evidence>
<dbReference type="SUPFAM" id="SSF81653">
    <property type="entry name" value="Calcium ATPase, transduction domain A"/>
    <property type="match status" value="1"/>
</dbReference>
<evidence type="ECO:0000256" key="1">
    <source>
        <dbReference type="ARBA" id="ARBA00004141"/>
    </source>
</evidence>
<dbReference type="SUPFAM" id="SSF56784">
    <property type="entry name" value="HAD-like"/>
    <property type="match status" value="1"/>
</dbReference>
<evidence type="ECO:0000256" key="2">
    <source>
        <dbReference type="ARBA" id="ARBA00006024"/>
    </source>
</evidence>
<keyword evidence="6" id="KW-1133">Transmembrane helix</keyword>
<dbReference type="EMBL" id="CYZT01000327">
    <property type="protein sequence ID" value="CUP35042.1"/>
    <property type="molecule type" value="Genomic_DNA"/>
</dbReference>
<dbReference type="PANTHER" id="PTHR48085">
    <property type="entry name" value="CADMIUM/ZINC-TRANSPORTING ATPASE HMA2-RELATED"/>
    <property type="match status" value="1"/>
</dbReference>
<dbReference type="NCBIfam" id="TIGR01494">
    <property type="entry name" value="ATPase_P-type"/>
    <property type="match status" value="1"/>
</dbReference>
<dbReference type="Gene3D" id="2.70.150.10">
    <property type="entry name" value="Calcium-transporting ATPase, cytoplasmic transduction domain A"/>
    <property type="match status" value="1"/>
</dbReference>
<dbReference type="Gene3D" id="3.40.1110.10">
    <property type="entry name" value="Calcium-transporting ATPase, cytoplasmic domain N"/>
    <property type="match status" value="1"/>
</dbReference>
<dbReference type="PANTHER" id="PTHR48085:SF5">
    <property type="entry name" value="CADMIUM_ZINC-TRANSPORTING ATPASE HMA4-RELATED"/>
    <property type="match status" value="1"/>
</dbReference>